<dbReference type="EMBL" id="BQNB010008841">
    <property type="protein sequence ID" value="GJS55025.1"/>
    <property type="molecule type" value="Genomic_DNA"/>
</dbReference>
<reference evidence="2" key="1">
    <citation type="journal article" date="2022" name="Int. J. Mol. Sci.">
        <title>Draft Genome of Tanacetum Coccineum: Genomic Comparison of Closely Related Tanacetum-Family Plants.</title>
        <authorList>
            <person name="Yamashiro T."/>
            <person name="Shiraishi A."/>
            <person name="Nakayama K."/>
            <person name="Satake H."/>
        </authorList>
    </citation>
    <scope>NUCLEOTIDE SEQUENCE</scope>
</reference>
<feature type="compositionally biased region" description="Polar residues" evidence="1">
    <location>
        <begin position="457"/>
        <end position="468"/>
    </location>
</feature>
<comment type="caution">
    <text evidence="2">The sequence shown here is derived from an EMBL/GenBank/DDBJ whole genome shotgun (WGS) entry which is preliminary data.</text>
</comment>
<feature type="compositionally biased region" description="Basic and acidic residues" evidence="1">
    <location>
        <begin position="397"/>
        <end position="406"/>
    </location>
</feature>
<feature type="compositionally biased region" description="Low complexity" evidence="1">
    <location>
        <begin position="200"/>
        <end position="215"/>
    </location>
</feature>
<name>A0ABQ4WQ63_9ASTR</name>
<feature type="compositionally biased region" description="Low complexity" evidence="1">
    <location>
        <begin position="443"/>
        <end position="456"/>
    </location>
</feature>
<organism evidence="2 3">
    <name type="scientific">Tanacetum coccineum</name>
    <dbReference type="NCBI Taxonomy" id="301880"/>
    <lineage>
        <taxon>Eukaryota</taxon>
        <taxon>Viridiplantae</taxon>
        <taxon>Streptophyta</taxon>
        <taxon>Embryophyta</taxon>
        <taxon>Tracheophyta</taxon>
        <taxon>Spermatophyta</taxon>
        <taxon>Magnoliopsida</taxon>
        <taxon>eudicotyledons</taxon>
        <taxon>Gunneridae</taxon>
        <taxon>Pentapetalae</taxon>
        <taxon>asterids</taxon>
        <taxon>campanulids</taxon>
        <taxon>Asterales</taxon>
        <taxon>Asteraceae</taxon>
        <taxon>Asteroideae</taxon>
        <taxon>Anthemideae</taxon>
        <taxon>Anthemidinae</taxon>
        <taxon>Tanacetum</taxon>
    </lineage>
</organism>
<feature type="region of interest" description="Disordered" evidence="1">
    <location>
        <begin position="194"/>
        <end position="240"/>
    </location>
</feature>
<evidence type="ECO:0000256" key="1">
    <source>
        <dbReference type="SAM" id="MobiDB-lite"/>
    </source>
</evidence>
<feature type="compositionally biased region" description="Basic residues" evidence="1">
    <location>
        <begin position="216"/>
        <end position="229"/>
    </location>
</feature>
<feature type="region of interest" description="Disordered" evidence="1">
    <location>
        <begin position="319"/>
        <end position="468"/>
    </location>
</feature>
<evidence type="ECO:0000313" key="3">
    <source>
        <dbReference type="Proteomes" id="UP001151760"/>
    </source>
</evidence>
<reference evidence="2" key="2">
    <citation type="submission" date="2022-01" db="EMBL/GenBank/DDBJ databases">
        <authorList>
            <person name="Yamashiro T."/>
            <person name="Shiraishi A."/>
            <person name="Satake H."/>
            <person name="Nakayama K."/>
        </authorList>
    </citation>
    <scope>NUCLEOTIDE SEQUENCE</scope>
</reference>
<evidence type="ECO:0000313" key="2">
    <source>
        <dbReference type="EMBL" id="GJS55025.1"/>
    </source>
</evidence>
<protein>
    <submittedName>
        <fullName evidence="2">Uncharacterized protein</fullName>
    </submittedName>
</protein>
<keyword evidence="3" id="KW-1185">Reference proteome</keyword>
<gene>
    <name evidence="2" type="ORF">Tco_0628387</name>
</gene>
<dbReference type="Proteomes" id="UP001151760">
    <property type="component" value="Unassembled WGS sequence"/>
</dbReference>
<feature type="compositionally biased region" description="Acidic residues" evidence="1">
    <location>
        <begin position="380"/>
        <end position="396"/>
    </location>
</feature>
<proteinExistence type="predicted"/>
<accession>A0ABQ4WQ63</accession>
<feature type="region of interest" description="Disordered" evidence="1">
    <location>
        <begin position="254"/>
        <end position="279"/>
    </location>
</feature>
<sequence length="483" mass="54571">MKQDKAQQVARDENLVPTEDRVKIRSSNLKIDPTLTQKEETYQVVLDIIKDISCYNAFLITADVPEIYMQQLWFTIIKVKKSSFYQFDLDNKKCQIDVELFREILGMYHKENVDYAALIWEDFQYQINNRKSKVRRRDSMPYPRLKLISKGEEHQVYGKPILDILVTNDIQNSEAYKTFISISTCLIHLKKGKGKGAQGTKETVTPKKATTAPKKTLPKKKESKKKVSKKQSSITADDNILQDPDEALKLGKSVSQTETEITKEHRRVHETHEQGNLEELPSETLHVFQRRNQSISLKLKGIGLLSDASHLGINTQKAIKASKRESRFQHQSGGSSERAGITPEVSDEPTRKSTVLDEGAGTSPEVSDETKDKNIPWVSTDEDETDDDNEDEDDDKGIDIEKTADEKTDDEELKADKEQQGDDQAGDEQVGVLVSTTHKEKSNLLQSTSSHSVSSNFGNQFLNNSPNVSLISTIQENDKAEIN</sequence>